<gene>
    <name evidence="2" type="ORF">M569_13306</name>
</gene>
<name>S8DP56_9LAMI</name>
<feature type="region of interest" description="Disordered" evidence="1">
    <location>
        <begin position="1"/>
        <end position="68"/>
    </location>
</feature>
<proteinExistence type="predicted"/>
<dbReference type="Proteomes" id="UP000015453">
    <property type="component" value="Unassembled WGS sequence"/>
</dbReference>
<comment type="caution">
    <text evidence="2">The sequence shown here is derived from an EMBL/GenBank/DDBJ whole genome shotgun (WGS) entry which is preliminary data.</text>
</comment>
<feature type="non-terminal residue" evidence="2">
    <location>
        <position position="1"/>
    </location>
</feature>
<dbReference type="AlphaFoldDB" id="S8DP56"/>
<dbReference type="EMBL" id="AUSU01006798">
    <property type="protein sequence ID" value="EPS61492.1"/>
    <property type="molecule type" value="Genomic_DNA"/>
</dbReference>
<evidence type="ECO:0000313" key="3">
    <source>
        <dbReference type="Proteomes" id="UP000015453"/>
    </source>
</evidence>
<sequence length="134" mass="14268">STVSSPLRSSSALRSPEPIRIRPSPSSRLSSSSNNHRRSFPVPTDLRNGSSSQRSENGYLFSPPHSHSLSLSSVNPRYISPYVPSPPLNASSGRMGGGGASTYFQTYNNGGHLHYSDSHASFSPYASAQSLPGC</sequence>
<evidence type="ECO:0000256" key="1">
    <source>
        <dbReference type="SAM" id="MobiDB-lite"/>
    </source>
</evidence>
<accession>S8DP56</accession>
<dbReference type="OrthoDB" id="8062037at2759"/>
<feature type="compositionally biased region" description="Low complexity" evidence="1">
    <location>
        <begin position="1"/>
        <end position="34"/>
    </location>
</feature>
<keyword evidence="3" id="KW-1185">Reference proteome</keyword>
<organism evidence="2 3">
    <name type="scientific">Genlisea aurea</name>
    <dbReference type="NCBI Taxonomy" id="192259"/>
    <lineage>
        <taxon>Eukaryota</taxon>
        <taxon>Viridiplantae</taxon>
        <taxon>Streptophyta</taxon>
        <taxon>Embryophyta</taxon>
        <taxon>Tracheophyta</taxon>
        <taxon>Spermatophyta</taxon>
        <taxon>Magnoliopsida</taxon>
        <taxon>eudicotyledons</taxon>
        <taxon>Gunneridae</taxon>
        <taxon>Pentapetalae</taxon>
        <taxon>asterids</taxon>
        <taxon>lamiids</taxon>
        <taxon>Lamiales</taxon>
        <taxon>Lentibulariaceae</taxon>
        <taxon>Genlisea</taxon>
    </lineage>
</organism>
<reference evidence="2 3" key="1">
    <citation type="journal article" date="2013" name="BMC Genomics">
        <title>The miniature genome of a carnivorous plant Genlisea aurea contains a low number of genes and short non-coding sequences.</title>
        <authorList>
            <person name="Leushkin E.V."/>
            <person name="Sutormin R.A."/>
            <person name="Nabieva E.R."/>
            <person name="Penin A.A."/>
            <person name="Kondrashov A.S."/>
            <person name="Logacheva M.D."/>
        </authorList>
    </citation>
    <scope>NUCLEOTIDE SEQUENCE [LARGE SCALE GENOMIC DNA]</scope>
</reference>
<protein>
    <submittedName>
        <fullName evidence="2">Uncharacterized protein</fullName>
    </submittedName>
</protein>
<feature type="compositionally biased region" description="Polar residues" evidence="1">
    <location>
        <begin position="47"/>
        <end position="56"/>
    </location>
</feature>
<evidence type="ECO:0000313" key="2">
    <source>
        <dbReference type="EMBL" id="EPS61492.1"/>
    </source>
</evidence>